<dbReference type="STRING" id="863227.GCA_000373005_04367"/>
<evidence type="ECO:0000313" key="6">
    <source>
        <dbReference type="Proteomes" id="UP000235777"/>
    </source>
</evidence>
<feature type="domain" description="Glycosyltransferase 2-like" evidence="4">
    <location>
        <begin position="3"/>
        <end position="94"/>
    </location>
</feature>
<comment type="caution">
    <text evidence="5">The sequence shown here is derived from an EMBL/GenBank/DDBJ whole genome shotgun (WGS) entry which is preliminary data.</text>
</comment>
<evidence type="ECO:0000313" key="5">
    <source>
        <dbReference type="EMBL" id="PMS36020.1"/>
    </source>
</evidence>
<dbReference type="EMBL" id="PNYC01000008">
    <property type="protein sequence ID" value="PMS36020.1"/>
    <property type="molecule type" value="Genomic_DNA"/>
</dbReference>
<keyword evidence="6" id="KW-1185">Reference proteome</keyword>
<evidence type="ECO:0000256" key="3">
    <source>
        <dbReference type="ARBA" id="ARBA00022679"/>
    </source>
</evidence>
<dbReference type="PANTHER" id="PTHR43179">
    <property type="entry name" value="RHAMNOSYLTRANSFERASE WBBL"/>
    <property type="match status" value="1"/>
</dbReference>
<evidence type="ECO:0000259" key="4">
    <source>
        <dbReference type="Pfam" id="PF00535"/>
    </source>
</evidence>
<name>A0A2N7X344_9BURK</name>
<keyword evidence="2" id="KW-0328">Glycosyltransferase</keyword>
<dbReference type="RefSeq" id="WP_018442972.1">
    <property type="nucleotide sequence ID" value="NZ_KB890198.1"/>
</dbReference>
<dbReference type="SUPFAM" id="SSF53448">
    <property type="entry name" value="Nucleotide-diphospho-sugar transferases"/>
    <property type="match status" value="1"/>
</dbReference>
<dbReference type="AlphaFoldDB" id="A0A2N7X344"/>
<comment type="similarity">
    <text evidence="1">Belongs to the glycosyltransferase 2 family.</text>
</comment>
<keyword evidence="3 5" id="KW-0808">Transferase</keyword>
<dbReference type="Proteomes" id="UP000235777">
    <property type="component" value="Unassembled WGS sequence"/>
</dbReference>
<accession>A0A2N7X344</accession>
<evidence type="ECO:0000256" key="1">
    <source>
        <dbReference type="ARBA" id="ARBA00006739"/>
    </source>
</evidence>
<reference evidence="5 6" key="1">
    <citation type="submission" date="2018-01" db="EMBL/GenBank/DDBJ databases">
        <title>Whole genome analyses suggest that Burkholderia sensu lato contains two further novel genera in the rhizoxinica-symbiotica group Mycetohabitans gen. nov., and Trinickia gen. nov.: implications for the evolution of diazotrophy and nodulation in the Burkholderiaceae.</title>
        <authorList>
            <person name="Estrada-de los Santos P."/>
            <person name="Palmer M."/>
            <person name="Chavez-Ramirez B."/>
            <person name="Beukes C."/>
            <person name="Steenkamp E.T."/>
            <person name="Hirsch A.M."/>
            <person name="Manyaka P."/>
            <person name="Maluk M."/>
            <person name="Lafos M."/>
            <person name="Crook M."/>
            <person name="Gross E."/>
            <person name="Simon M.F."/>
            <person name="Bueno dos Reis Junior F."/>
            <person name="Poole P.S."/>
            <person name="Venter S.N."/>
            <person name="James E.K."/>
        </authorList>
    </citation>
    <scope>NUCLEOTIDE SEQUENCE [LARGE SCALE GENOMIC DNA]</scope>
    <source>
        <strain evidence="5 6">JPY 581</strain>
    </source>
</reference>
<dbReference type="PANTHER" id="PTHR43179:SF12">
    <property type="entry name" value="GALACTOFURANOSYLTRANSFERASE GLFT2"/>
    <property type="match status" value="1"/>
</dbReference>
<dbReference type="InterPro" id="IPR029044">
    <property type="entry name" value="Nucleotide-diphossugar_trans"/>
</dbReference>
<evidence type="ECO:0000256" key="2">
    <source>
        <dbReference type="ARBA" id="ARBA00022676"/>
    </source>
</evidence>
<dbReference type="Pfam" id="PF00535">
    <property type="entry name" value="Glycos_transf_2"/>
    <property type="match status" value="1"/>
</dbReference>
<dbReference type="Gene3D" id="3.90.550.10">
    <property type="entry name" value="Spore Coat Polysaccharide Biosynthesis Protein SpsA, Chain A"/>
    <property type="match status" value="1"/>
</dbReference>
<sequence length="307" mass="34456">MFSILIPTWNNLPYLKLCIESIRRHSAFDHEIIVHVNEGTDGTLEWVRAQGLRHTWSRGNVGVCIALNDAARLATRDWMLFMNDDMYCLPGWDLALEAAARPFGDTPVYLAARLVEPLDTGNELVGVANFGTGPDNFDEAGLLSYAKGLGFADRNGVASQPMLTQRRLWHMVGGYSIEFGPGMSSDDDFLMKIWLAGCRVFRIVGSSHVYHFACATTRRVRRNKGGRTFILKWGISQQDFMRDYVRRTASVDAASLPNVPRPSLKRRLKRAVYAFGRYPTGDLQAWEPDLPRQIVMDSAADQPVGTE</sequence>
<dbReference type="GO" id="GO:0016757">
    <property type="term" value="F:glycosyltransferase activity"/>
    <property type="evidence" value="ECO:0007669"/>
    <property type="project" value="UniProtKB-KW"/>
</dbReference>
<protein>
    <submittedName>
        <fullName evidence="5">Glycosyl transferase</fullName>
    </submittedName>
</protein>
<organism evidence="5 6">
    <name type="scientific">Trinickia symbiotica</name>
    <dbReference type="NCBI Taxonomy" id="863227"/>
    <lineage>
        <taxon>Bacteria</taxon>
        <taxon>Pseudomonadati</taxon>
        <taxon>Pseudomonadota</taxon>
        <taxon>Betaproteobacteria</taxon>
        <taxon>Burkholderiales</taxon>
        <taxon>Burkholderiaceae</taxon>
        <taxon>Trinickia</taxon>
    </lineage>
</organism>
<dbReference type="OrthoDB" id="8936324at2"/>
<proteinExistence type="inferred from homology"/>
<dbReference type="InterPro" id="IPR001173">
    <property type="entry name" value="Glyco_trans_2-like"/>
</dbReference>
<gene>
    <name evidence="5" type="ORF">C0Z20_14220</name>
</gene>